<keyword evidence="5" id="KW-1185">Reference proteome</keyword>
<protein>
    <submittedName>
        <fullName evidence="6 7">Connectin</fullName>
    </submittedName>
</protein>
<dbReference type="InterPro" id="IPR003591">
    <property type="entry name" value="Leu-rich_rpt_typical-subtyp"/>
</dbReference>
<dbReference type="Proteomes" id="UP000694920">
    <property type="component" value="Unplaced"/>
</dbReference>
<dbReference type="Pfam" id="PF13855">
    <property type="entry name" value="LRR_8"/>
    <property type="match status" value="1"/>
</dbReference>
<dbReference type="GeneID" id="107267221"/>
<feature type="compositionally biased region" description="Basic and acidic residues" evidence="3">
    <location>
        <begin position="472"/>
        <end position="482"/>
    </location>
</feature>
<dbReference type="PANTHER" id="PTHR24366:SF96">
    <property type="entry name" value="LEUCINE RICH REPEAT CONTAINING 53"/>
    <property type="match status" value="1"/>
</dbReference>
<dbReference type="PANTHER" id="PTHR24366">
    <property type="entry name" value="IG(IMMUNOGLOBULIN) AND LRR(LEUCINE RICH REPEAT) DOMAINS"/>
    <property type="match status" value="1"/>
</dbReference>
<dbReference type="Gene3D" id="3.80.10.10">
    <property type="entry name" value="Ribonuclease Inhibitor"/>
    <property type="match status" value="1"/>
</dbReference>
<evidence type="ECO:0000256" key="4">
    <source>
        <dbReference type="SAM" id="SignalP"/>
    </source>
</evidence>
<dbReference type="RefSeq" id="XP_015594125.1">
    <property type="nucleotide sequence ID" value="XM_015738639.2"/>
</dbReference>
<name>A0AAJ7FIZ7_CEPCN</name>
<proteinExistence type="predicted"/>
<sequence length="530" mass="60517">MAHVKRYFFLVCLLLATVQVIFAASTRARSKKKTKDSKEKEVNVCDLDRRNTPMFCYCDNNQIRNASDVNCWIFDNVDVNDPIWEHFSSQLYLEKLTFIIRHGGTYGSIPTTVLGQMKNLQKIGFQYASIHELASHAFSNLPTVVEINLSRNMIVILRKYAIENMKNLTVINFDENRIAEINRDVFVNLPNLKQLFLNRNNVSILHDKAFKDLGSLQELELNGNQLSVLTTETFYGLRNLIRLDLRSNLLSMIGDKTFLELPELRSLELDQNQIEYISEKALDGMRNLKKLCLSENKLVSLEPDFLSGAPGINFLDLRENALKTMTFDNIKPIVTNLYNVSSHLYLDGNNLICDCRLAWIWGLKNETKNLKLKDVLDELTCFLESNNATTVDQDAVKGLNIPQNEAEYAADNLKDRDTEDDAYMGDDGNYYEEYEEGYGYPSRPEGNQTKVEIVEGKAGYMKHLFDLKPEELPCPEPSREDLMASEQPSSHRENSKAGSFSIFSLSHADRTDRNLSILILTAILPIVLFT</sequence>
<dbReference type="InterPro" id="IPR032675">
    <property type="entry name" value="LRR_dom_sf"/>
</dbReference>
<feature type="signal peptide" evidence="4">
    <location>
        <begin position="1"/>
        <end position="23"/>
    </location>
</feature>
<feature type="region of interest" description="Disordered" evidence="3">
    <location>
        <begin position="472"/>
        <end position="496"/>
    </location>
</feature>
<dbReference type="RefSeq" id="XP_024940136.1">
    <property type="nucleotide sequence ID" value="XM_025084368.1"/>
</dbReference>
<keyword evidence="2" id="KW-0677">Repeat</keyword>
<dbReference type="KEGG" id="ccin:107267221"/>
<evidence type="ECO:0000256" key="3">
    <source>
        <dbReference type="SAM" id="MobiDB-lite"/>
    </source>
</evidence>
<dbReference type="FunFam" id="3.80.10.10:FF:001360">
    <property type="entry name" value="Uncharacterized protein"/>
    <property type="match status" value="1"/>
</dbReference>
<dbReference type="RefSeq" id="XP_015594126.1">
    <property type="nucleotide sequence ID" value="XM_015738640.2"/>
</dbReference>
<dbReference type="InterPro" id="IPR001611">
    <property type="entry name" value="Leu-rich_rpt"/>
</dbReference>
<gene>
    <name evidence="6 7 8" type="primary">LOC107267221</name>
</gene>
<dbReference type="SUPFAM" id="SSF52058">
    <property type="entry name" value="L domain-like"/>
    <property type="match status" value="1"/>
</dbReference>
<dbReference type="CTD" id="38590"/>
<reference evidence="6 7" key="1">
    <citation type="submission" date="2025-04" db="UniProtKB">
        <authorList>
            <consortium name="RefSeq"/>
        </authorList>
    </citation>
    <scope>IDENTIFICATION</scope>
</reference>
<feature type="chain" id="PRO_5044708803" evidence="4">
    <location>
        <begin position="24"/>
        <end position="530"/>
    </location>
</feature>
<dbReference type="AlphaFoldDB" id="A0AAJ7FIZ7"/>
<dbReference type="Pfam" id="PF13306">
    <property type="entry name" value="LRR_5"/>
    <property type="match status" value="1"/>
</dbReference>
<evidence type="ECO:0000313" key="5">
    <source>
        <dbReference type="Proteomes" id="UP000694920"/>
    </source>
</evidence>
<evidence type="ECO:0000313" key="6">
    <source>
        <dbReference type="RefSeq" id="XP_015594125.1"/>
    </source>
</evidence>
<keyword evidence="4" id="KW-0732">Signal</keyword>
<dbReference type="SMART" id="SM00369">
    <property type="entry name" value="LRR_TYP"/>
    <property type="match status" value="8"/>
</dbReference>
<organism evidence="5 7">
    <name type="scientific">Cephus cinctus</name>
    <name type="common">Wheat stem sawfly</name>
    <dbReference type="NCBI Taxonomy" id="211228"/>
    <lineage>
        <taxon>Eukaryota</taxon>
        <taxon>Metazoa</taxon>
        <taxon>Ecdysozoa</taxon>
        <taxon>Arthropoda</taxon>
        <taxon>Hexapoda</taxon>
        <taxon>Insecta</taxon>
        <taxon>Pterygota</taxon>
        <taxon>Neoptera</taxon>
        <taxon>Endopterygota</taxon>
        <taxon>Hymenoptera</taxon>
        <taxon>Cephoidea</taxon>
        <taxon>Cephidae</taxon>
        <taxon>Cephus</taxon>
    </lineage>
</organism>
<evidence type="ECO:0000313" key="7">
    <source>
        <dbReference type="RefSeq" id="XP_015594126.1"/>
    </source>
</evidence>
<evidence type="ECO:0000256" key="2">
    <source>
        <dbReference type="ARBA" id="ARBA00022737"/>
    </source>
</evidence>
<dbReference type="InterPro" id="IPR026906">
    <property type="entry name" value="LRR_5"/>
</dbReference>
<keyword evidence="1" id="KW-0433">Leucine-rich repeat</keyword>
<evidence type="ECO:0000256" key="1">
    <source>
        <dbReference type="ARBA" id="ARBA00022614"/>
    </source>
</evidence>
<accession>A0AAJ7FIZ7</accession>
<evidence type="ECO:0000313" key="8">
    <source>
        <dbReference type="RefSeq" id="XP_024940136.1"/>
    </source>
</evidence>